<feature type="transmembrane region" description="Helical" evidence="11">
    <location>
        <begin position="170"/>
        <end position="190"/>
    </location>
</feature>
<evidence type="ECO:0000256" key="6">
    <source>
        <dbReference type="ARBA" id="ARBA00022989"/>
    </source>
</evidence>
<comment type="caution">
    <text evidence="12">The sequence shown here is derived from an EMBL/GenBank/DDBJ whole genome shotgun (WGS) entry which is preliminary data.</text>
</comment>
<proteinExistence type="inferred from homology"/>
<dbReference type="PANTHER" id="PTHR11351:SF31">
    <property type="entry name" value="DESATURASE 1, ISOFORM A-RELATED"/>
    <property type="match status" value="1"/>
</dbReference>
<keyword evidence="10" id="KW-0275">Fatty acid biosynthesis</keyword>
<dbReference type="GO" id="GO:0016717">
    <property type="term" value="F:oxidoreductase activity, acting on paired donors, with oxidation of a pair of donors resulting in the reduction of molecular oxygen to two molecules of water"/>
    <property type="evidence" value="ECO:0007669"/>
    <property type="project" value="InterPro"/>
</dbReference>
<keyword evidence="5" id="KW-0276">Fatty acid metabolism</keyword>
<evidence type="ECO:0008006" key="14">
    <source>
        <dbReference type="Google" id="ProtNLM"/>
    </source>
</evidence>
<evidence type="ECO:0000256" key="5">
    <source>
        <dbReference type="ARBA" id="ARBA00022832"/>
    </source>
</evidence>
<dbReference type="InterPro" id="IPR015876">
    <property type="entry name" value="Acyl-CoA_DS"/>
</dbReference>
<name>A0A5S4YPE0_9BRAD</name>
<dbReference type="Proteomes" id="UP000324797">
    <property type="component" value="Unassembled WGS sequence"/>
</dbReference>
<evidence type="ECO:0000256" key="7">
    <source>
        <dbReference type="ARBA" id="ARBA00023002"/>
    </source>
</evidence>
<evidence type="ECO:0000256" key="11">
    <source>
        <dbReference type="SAM" id="Phobius"/>
    </source>
</evidence>
<keyword evidence="9 11" id="KW-0472">Membrane</keyword>
<keyword evidence="3" id="KW-0444">Lipid biosynthesis</keyword>
<accession>A0A5S4YPE0</accession>
<dbReference type="GO" id="GO:0006633">
    <property type="term" value="P:fatty acid biosynthetic process"/>
    <property type="evidence" value="ECO:0007669"/>
    <property type="project" value="UniProtKB-KW"/>
</dbReference>
<keyword evidence="8" id="KW-0443">Lipid metabolism</keyword>
<evidence type="ECO:0000313" key="12">
    <source>
        <dbReference type="EMBL" id="TYO65534.1"/>
    </source>
</evidence>
<dbReference type="GO" id="GO:0016020">
    <property type="term" value="C:membrane"/>
    <property type="evidence" value="ECO:0007669"/>
    <property type="project" value="UniProtKB-SubCell"/>
</dbReference>
<feature type="transmembrane region" description="Helical" evidence="11">
    <location>
        <begin position="12"/>
        <end position="35"/>
    </location>
</feature>
<dbReference type="RefSeq" id="WP_148740468.1">
    <property type="nucleotide sequence ID" value="NZ_VSTH01000051.1"/>
</dbReference>
<comment type="similarity">
    <text evidence="2">Belongs to the fatty acid desaturase type 2 family.</text>
</comment>
<dbReference type="EMBL" id="VSTH01000051">
    <property type="protein sequence ID" value="TYO65534.1"/>
    <property type="molecule type" value="Genomic_DNA"/>
</dbReference>
<evidence type="ECO:0000256" key="4">
    <source>
        <dbReference type="ARBA" id="ARBA00022692"/>
    </source>
</evidence>
<reference evidence="12 13" key="1">
    <citation type="submission" date="2019-08" db="EMBL/GenBank/DDBJ databases">
        <title>Bradyrhizobium hipponensis sp. nov., a rhizobium isolated from a Lupinus angustifolius root nodule in Tunisia.</title>
        <authorList>
            <person name="Off K."/>
            <person name="Rejili M."/>
            <person name="Mars M."/>
            <person name="Brachmann A."/>
            <person name="Marin M."/>
        </authorList>
    </citation>
    <scope>NUCLEOTIDE SEQUENCE [LARGE SCALE GENOMIC DNA]</scope>
    <source>
        <strain evidence="13">aSej3</strain>
    </source>
</reference>
<evidence type="ECO:0000256" key="1">
    <source>
        <dbReference type="ARBA" id="ARBA00004141"/>
    </source>
</evidence>
<evidence type="ECO:0000256" key="2">
    <source>
        <dbReference type="ARBA" id="ARBA00008749"/>
    </source>
</evidence>
<evidence type="ECO:0000256" key="3">
    <source>
        <dbReference type="ARBA" id="ARBA00022516"/>
    </source>
</evidence>
<evidence type="ECO:0000256" key="8">
    <source>
        <dbReference type="ARBA" id="ARBA00023098"/>
    </source>
</evidence>
<gene>
    <name evidence="12" type="ORF">FXV83_16515</name>
</gene>
<evidence type="ECO:0000313" key="13">
    <source>
        <dbReference type="Proteomes" id="UP000324797"/>
    </source>
</evidence>
<keyword evidence="4 11" id="KW-0812">Transmembrane</keyword>
<dbReference type="PRINTS" id="PR00075">
    <property type="entry name" value="FACDDSATRASE"/>
</dbReference>
<feature type="transmembrane region" description="Helical" evidence="11">
    <location>
        <begin position="146"/>
        <end position="164"/>
    </location>
</feature>
<dbReference type="PANTHER" id="PTHR11351">
    <property type="entry name" value="ACYL-COA DESATURASE"/>
    <property type="match status" value="1"/>
</dbReference>
<evidence type="ECO:0000256" key="10">
    <source>
        <dbReference type="ARBA" id="ARBA00023160"/>
    </source>
</evidence>
<evidence type="ECO:0000256" key="9">
    <source>
        <dbReference type="ARBA" id="ARBA00023136"/>
    </source>
</evidence>
<keyword evidence="6 11" id="KW-1133">Transmembrane helix</keyword>
<comment type="subcellular location">
    <subcellularLocation>
        <location evidence="1">Membrane</location>
        <topology evidence="1">Multi-pass membrane protein</topology>
    </subcellularLocation>
</comment>
<keyword evidence="13" id="KW-1185">Reference proteome</keyword>
<feature type="transmembrane region" description="Helical" evidence="11">
    <location>
        <begin position="73"/>
        <end position="92"/>
    </location>
</feature>
<sequence>MDLSFKPKHYLPVLYTGLAAVVLGAILVLIGVVWWPWLLLTWSVYCFLAITNSAGHHRLFCHGSYETSTFWEVFLILTGTLSCYSSSLQYCVTHSWHHKYADTDGDPHHFESFWDVFRESYRMENAPLSSRKAMARLLKRPGHAFFHRYFWAFPALMVVILALIGWKVLLFGYVAPVGIILFSAAMFNFLSHDDDGPNNKTIALFVSGEGRHKLHHENPHLWDLRQRWWHIDPSAWLISLIKR</sequence>
<organism evidence="12 13">
    <name type="scientific">Bradyrhizobium hipponense</name>
    <dbReference type="NCBI Taxonomy" id="2605638"/>
    <lineage>
        <taxon>Bacteria</taxon>
        <taxon>Pseudomonadati</taxon>
        <taxon>Pseudomonadota</taxon>
        <taxon>Alphaproteobacteria</taxon>
        <taxon>Hyphomicrobiales</taxon>
        <taxon>Nitrobacteraceae</taxon>
        <taxon>Bradyrhizobium</taxon>
    </lineage>
</organism>
<dbReference type="AlphaFoldDB" id="A0A5S4YPE0"/>
<keyword evidence="7" id="KW-0560">Oxidoreductase</keyword>
<protein>
    <recommendedName>
        <fullName evidence="14">Fatty acid desaturase domain-containing protein</fullName>
    </recommendedName>
</protein>